<dbReference type="InterPro" id="IPR051786">
    <property type="entry name" value="ASN_synthetase/amidase"/>
</dbReference>
<comment type="caution">
    <text evidence="13">The sequence shown here is derived from an EMBL/GenBank/DDBJ whole genome shotgun (WGS) entry which is preliminary data.</text>
</comment>
<dbReference type="GO" id="GO:0005829">
    <property type="term" value="C:cytosol"/>
    <property type="evidence" value="ECO:0007669"/>
    <property type="project" value="TreeGrafter"/>
</dbReference>
<organism evidence="13 14">
    <name type="scientific">Paucilactobacillus oligofermentans DSM 15707 = LMG 22743</name>
    <dbReference type="NCBI Taxonomy" id="1423778"/>
    <lineage>
        <taxon>Bacteria</taxon>
        <taxon>Bacillati</taxon>
        <taxon>Bacillota</taxon>
        <taxon>Bacilli</taxon>
        <taxon>Lactobacillales</taxon>
        <taxon>Lactobacillaceae</taxon>
        <taxon>Paucilactobacillus</taxon>
    </lineage>
</organism>
<dbReference type="NCBIfam" id="TIGR01536">
    <property type="entry name" value="asn_synth_AEB"/>
    <property type="match status" value="1"/>
</dbReference>
<evidence type="ECO:0000313" key="14">
    <source>
        <dbReference type="Proteomes" id="UP000051697"/>
    </source>
</evidence>
<dbReference type="PROSITE" id="PS51278">
    <property type="entry name" value="GATASE_TYPE_2"/>
    <property type="match status" value="1"/>
</dbReference>
<keyword evidence="5 10" id="KW-0067">ATP-binding</keyword>
<dbReference type="Gene3D" id="3.60.20.10">
    <property type="entry name" value="Glutamine Phosphoribosylpyrophosphate, subunit 1, domain 1"/>
    <property type="match status" value="1"/>
</dbReference>
<dbReference type="InterPro" id="IPR006426">
    <property type="entry name" value="Asn_synth_AEB"/>
</dbReference>
<dbReference type="InterPro" id="IPR029055">
    <property type="entry name" value="Ntn_hydrolases_N"/>
</dbReference>
<evidence type="ECO:0000256" key="4">
    <source>
        <dbReference type="ARBA" id="ARBA00022741"/>
    </source>
</evidence>
<comment type="catalytic activity">
    <reaction evidence="8">
        <text>L-aspartate + L-glutamine + ATP + H2O = L-asparagine + L-glutamate + AMP + diphosphate + H(+)</text>
        <dbReference type="Rhea" id="RHEA:12228"/>
        <dbReference type="ChEBI" id="CHEBI:15377"/>
        <dbReference type="ChEBI" id="CHEBI:15378"/>
        <dbReference type="ChEBI" id="CHEBI:29985"/>
        <dbReference type="ChEBI" id="CHEBI:29991"/>
        <dbReference type="ChEBI" id="CHEBI:30616"/>
        <dbReference type="ChEBI" id="CHEBI:33019"/>
        <dbReference type="ChEBI" id="CHEBI:58048"/>
        <dbReference type="ChEBI" id="CHEBI:58359"/>
        <dbReference type="ChEBI" id="CHEBI:456215"/>
        <dbReference type="EC" id="6.3.5.4"/>
    </reaction>
</comment>
<keyword evidence="6 9" id="KW-0061">Asparagine biosynthesis</keyword>
<dbReference type="KEGG" id="lol:LACOL_1710"/>
<dbReference type="EC" id="6.3.5.4" evidence="3"/>
<feature type="site" description="Important for beta-aspartyl-AMP intermediate formation" evidence="11">
    <location>
        <position position="361"/>
    </location>
</feature>
<dbReference type="Pfam" id="PF13537">
    <property type="entry name" value="GATase_7"/>
    <property type="match status" value="1"/>
</dbReference>
<keyword evidence="7 9" id="KW-0315">Glutamine amidotransferase</keyword>
<dbReference type="OrthoDB" id="9763290at2"/>
<evidence type="ECO:0000256" key="1">
    <source>
        <dbReference type="ARBA" id="ARBA00005187"/>
    </source>
</evidence>
<evidence type="ECO:0000256" key="11">
    <source>
        <dbReference type="PIRSR" id="PIRSR001589-3"/>
    </source>
</evidence>
<evidence type="ECO:0000256" key="9">
    <source>
        <dbReference type="PIRSR" id="PIRSR001589-1"/>
    </source>
</evidence>
<dbReference type="InterPro" id="IPR017932">
    <property type="entry name" value="GATase_2_dom"/>
</dbReference>
<evidence type="ECO:0000256" key="7">
    <source>
        <dbReference type="ARBA" id="ARBA00022962"/>
    </source>
</evidence>
<dbReference type="CDD" id="cd01991">
    <property type="entry name" value="Asn_synthase_B_C"/>
    <property type="match status" value="1"/>
</dbReference>
<dbReference type="GO" id="GO:0005524">
    <property type="term" value="F:ATP binding"/>
    <property type="evidence" value="ECO:0007669"/>
    <property type="project" value="UniProtKB-KW"/>
</dbReference>
<dbReference type="GO" id="GO:0006529">
    <property type="term" value="P:asparagine biosynthetic process"/>
    <property type="evidence" value="ECO:0007669"/>
    <property type="project" value="UniProtKB-KW"/>
</dbReference>
<evidence type="ECO:0000256" key="6">
    <source>
        <dbReference type="ARBA" id="ARBA00022888"/>
    </source>
</evidence>
<dbReference type="PATRIC" id="fig|1423778.4.peg.1353"/>
<dbReference type="CDD" id="cd00712">
    <property type="entry name" value="AsnB"/>
    <property type="match status" value="1"/>
</dbReference>
<dbReference type="PANTHER" id="PTHR43284">
    <property type="entry name" value="ASPARAGINE SYNTHETASE (GLUTAMINE-HYDROLYZING)"/>
    <property type="match status" value="1"/>
</dbReference>
<dbReference type="PANTHER" id="PTHR43284:SF1">
    <property type="entry name" value="ASPARAGINE SYNTHETASE"/>
    <property type="match status" value="1"/>
</dbReference>
<dbReference type="Gene3D" id="3.40.50.620">
    <property type="entry name" value="HUPs"/>
    <property type="match status" value="1"/>
</dbReference>
<comment type="similarity">
    <text evidence="2">Belongs to the asparagine synthetase family.</text>
</comment>
<feature type="binding site" evidence="10">
    <location>
        <position position="99"/>
    </location>
    <ligand>
        <name>L-glutamine</name>
        <dbReference type="ChEBI" id="CHEBI:58359"/>
    </ligand>
</feature>
<dbReference type="Pfam" id="PF00733">
    <property type="entry name" value="Asn_synthase"/>
    <property type="match status" value="1"/>
</dbReference>
<gene>
    <name evidence="13" type="ORF">FC70_GL001318</name>
</gene>
<dbReference type="STRING" id="1423778.FC70_GL001318"/>
<evidence type="ECO:0000256" key="5">
    <source>
        <dbReference type="ARBA" id="ARBA00022840"/>
    </source>
</evidence>
<keyword evidence="14" id="KW-1185">Reference proteome</keyword>
<dbReference type="AlphaFoldDB" id="A0A0R1RNK3"/>
<accession>A0A0R1RNK3</accession>
<evidence type="ECO:0000256" key="2">
    <source>
        <dbReference type="ARBA" id="ARBA00005752"/>
    </source>
</evidence>
<dbReference type="PIRSF" id="PIRSF001589">
    <property type="entry name" value="Asn_synthetase_glu-h"/>
    <property type="match status" value="1"/>
</dbReference>
<keyword evidence="4 10" id="KW-0547">Nucleotide-binding</keyword>
<feature type="active site" description="For GATase activity" evidence="9">
    <location>
        <position position="2"/>
    </location>
</feature>
<dbReference type="InterPro" id="IPR014729">
    <property type="entry name" value="Rossmann-like_a/b/a_fold"/>
</dbReference>
<comment type="pathway">
    <text evidence="1">Amino-acid biosynthesis; L-asparagine biosynthesis; L-asparagine from L-aspartate (L-Gln route): step 1/1.</text>
</comment>
<keyword evidence="9" id="KW-0028">Amino-acid biosynthesis</keyword>
<dbReference type="EMBL" id="AZFE01000031">
    <property type="protein sequence ID" value="KRL55714.1"/>
    <property type="molecule type" value="Genomic_DNA"/>
</dbReference>
<sequence>MCGFVGAIHQNNSGSQLEDIKVMNQVITHRGPDDEGYFENEDVTLGFRRLSIIDLSHGGQPLSYDEQRYWIVFNGEVYNYVELRDELKADGYEFKTSSDTEVILGMYKKYGVETAAKLRGMFAFVIIDTQTHEVYGARDHFGIKPFHYAEQDGQVYFASEKKSIVKLLNDKSVDDAALQHYMTFQYVPDPYTMSTNIKRLTPGHYFIKRPGEEMKITKYFEPKFTPKPVQDENKLAEKIAESLHDSVAKHMRADVTVGSFLSGGVDSSIIVALARQMSPNIKTFSVGFAREGYSEIDVAEETAQRLDVENISKVITPEEFVKEFPNFMYHMDDPLADPAAVPQFFLAKLARQYCKVALTGEGADELFGGYTIYNEPNSLKMFDYFPKPLNGAINSLASKLPAGMRGKSFLERGTTPLEKRFVGNAKIFMEDEKAQLLKRYNPANPYTVITKPFYDATTNLDPINRMEDVDMHTWLIGDLLLNADRTTMAASLELRTPFIDKEVFKVASTIPADMKIAHNTTKYILRKAAESFTPDNVLYRKKLGFPVPIRFWLKNELHDWAVQTINESEVDDYINKDFVLKLLADHTNGVRDNSRKIWTVLTFMVWHQVYIEGKFPNLV</sequence>
<dbReference type="GO" id="GO:0004066">
    <property type="term" value="F:asparagine synthase (glutamine-hydrolyzing) activity"/>
    <property type="evidence" value="ECO:0007669"/>
    <property type="project" value="UniProtKB-EC"/>
</dbReference>
<protein>
    <recommendedName>
        <fullName evidence="3">asparagine synthase (glutamine-hydrolyzing)</fullName>
        <ecNumber evidence="3">6.3.5.4</ecNumber>
    </recommendedName>
</protein>
<reference evidence="13 14" key="1">
    <citation type="journal article" date="2015" name="Genome Announc.">
        <title>Expanding the biotechnology potential of lactobacilli through comparative genomics of 213 strains and associated genera.</title>
        <authorList>
            <person name="Sun Z."/>
            <person name="Harris H.M."/>
            <person name="McCann A."/>
            <person name="Guo C."/>
            <person name="Argimon S."/>
            <person name="Zhang W."/>
            <person name="Yang X."/>
            <person name="Jeffery I.B."/>
            <person name="Cooney J.C."/>
            <person name="Kagawa T.F."/>
            <person name="Liu W."/>
            <person name="Song Y."/>
            <person name="Salvetti E."/>
            <person name="Wrobel A."/>
            <person name="Rasinkangas P."/>
            <person name="Parkhill J."/>
            <person name="Rea M.C."/>
            <person name="O'Sullivan O."/>
            <person name="Ritari J."/>
            <person name="Douillard F.P."/>
            <person name="Paul Ross R."/>
            <person name="Yang R."/>
            <person name="Briner A.E."/>
            <person name="Felis G.E."/>
            <person name="de Vos W.M."/>
            <person name="Barrangou R."/>
            <person name="Klaenhammer T.R."/>
            <person name="Caufield P.W."/>
            <person name="Cui Y."/>
            <person name="Zhang H."/>
            <person name="O'Toole P.W."/>
        </authorList>
    </citation>
    <scope>NUCLEOTIDE SEQUENCE [LARGE SCALE GENOMIC DNA]</scope>
    <source>
        <strain evidence="13 14">DSM 15707</strain>
    </source>
</reference>
<dbReference type="InterPro" id="IPR001962">
    <property type="entry name" value="Asn_synthase"/>
</dbReference>
<proteinExistence type="inferred from homology"/>
<dbReference type="RefSeq" id="WP_057890240.1">
    <property type="nucleotide sequence ID" value="NZ_AZFE01000031.1"/>
</dbReference>
<dbReference type="Proteomes" id="UP000051697">
    <property type="component" value="Unassembled WGS sequence"/>
</dbReference>
<evidence type="ECO:0000256" key="10">
    <source>
        <dbReference type="PIRSR" id="PIRSR001589-2"/>
    </source>
</evidence>
<feature type="binding site" evidence="10">
    <location>
        <position position="286"/>
    </location>
    <ligand>
        <name>ATP</name>
        <dbReference type="ChEBI" id="CHEBI:30616"/>
    </ligand>
</feature>
<name>A0A0R1RNK3_9LACO</name>
<dbReference type="InterPro" id="IPR033738">
    <property type="entry name" value="AsnB_N"/>
</dbReference>
<dbReference type="SUPFAM" id="SSF52402">
    <property type="entry name" value="Adenine nucleotide alpha hydrolases-like"/>
    <property type="match status" value="1"/>
</dbReference>
<feature type="domain" description="Glutamine amidotransferase type-2" evidence="12">
    <location>
        <begin position="2"/>
        <end position="211"/>
    </location>
</feature>
<evidence type="ECO:0000259" key="12">
    <source>
        <dbReference type="PROSITE" id="PS51278"/>
    </source>
</evidence>
<evidence type="ECO:0000256" key="8">
    <source>
        <dbReference type="ARBA" id="ARBA00048741"/>
    </source>
</evidence>
<evidence type="ECO:0000313" key="13">
    <source>
        <dbReference type="EMBL" id="KRL55714.1"/>
    </source>
</evidence>
<evidence type="ECO:0000256" key="3">
    <source>
        <dbReference type="ARBA" id="ARBA00012737"/>
    </source>
</evidence>
<dbReference type="SUPFAM" id="SSF56235">
    <property type="entry name" value="N-terminal nucleophile aminohydrolases (Ntn hydrolases)"/>
    <property type="match status" value="1"/>
</dbReference>